<dbReference type="AlphaFoldDB" id="A0A6J7C506"/>
<sequence>MPAFDAHLAGWFHDHHGIIGSSDLKDLGISDEERRHLLLIGVLESPFESVYRLTSTPLDFRARCAAVCAADASLVLSCYTAGTLLGLRKCGSAAIHATTDRLTKPVGRRVVIHRTRHLPPEHIAVRSDGIRHTTPERAFFDLAKHVSDLTLTSIGEQMLHDGLCAFESLVQVALQLAARGRPGSARALRVLTGRSASGEPADSHDEVRLLAALHAAGMVDFVRHPSVGLLDGSVVHPDLGVPALGFYVEVDHHTWHDPTAAADYDKDRDRQVRLAGGVVERVTDTQLRDNLPKVVADLRTLYLGRRSSFGVQAG</sequence>
<name>A0A6J7C506_9ZZZZ</name>
<protein>
    <submittedName>
        <fullName evidence="1">Unannotated protein</fullName>
    </submittedName>
</protein>
<evidence type="ECO:0000313" key="1">
    <source>
        <dbReference type="EMBL" id="CAB4853172.1"/>
    </source>
</evidence>
<dbReference type="EMBL" id="CAFBIY010000210">
    <property type="protein sequence ID" value="CAB4853172.1"/>
    <property type="molecule type" value="Genomic_DNA"/>
</dbReference>
<gene>
    <name evidence="1" type="ORF">UFOPK3267_02697</name>
</gene>
<dbReference type="SUPFAM" id="SSF52980">
    <property type="entry name" value="Restriction endonuclease-like"/>
    <property type="match status" value="1"/>
</dbReference>
<proteinExistence type="predicted"/>
<accession>A0A6J7C506</accession>
<dbReference type="InterPro" id="IPR011335">
    <property type="entry name" value="Restrct_endonuc-II-like"/>
</dbReference>
<reference evidence="1" key="1">
    <citation type="submission" date="2020-05" db="EMBL/GenBank/DDBJ databases">
        <authorList>
            <person name="Chiriac C."/>
            <person name="Salcher M."/>
            <person name="Ghai R."/>
            <person name="Kavagutti S V."/>
        </authorList>
    </citation>
    <scope>NUCLEOTIDE SEQUENCE</scope>
</reference>
<organism evidence="1">
    <name type="scientific">freshwater metagenome</name>
    <dbReference type="NCBI Taxonomy" id="449393"/>
    <lineage>
        <taxon>unclassified sequences</taxon>
        <taxon>metagenomes</taxon>
        <taxon>ecological metagenomes</taxon>
    </lineage>
</organism>